<dbReference type="AlphaFoldDB" id="A0A4C1TS35"/>
<accession>A0A4C1TS35</accession>
<proteinExistence type="predicted"/>
<reference evidence="1 2" key="1">
    <citation type="journal article" date="2019" name="Commun. Biol.">
        <title>The bagworm genome reveals a unique fibroin gene that provides high tensile strength.</title>
        <authorList>
            <person name="Kono N."/>
            <person name="Nakamura H."/>
            <person name="Ohtoshi R."/>
            <person name="Tomita M."/>
            <person name="Numata K."/>
            <person name="Arakawa K."/>
        </authorList>
    </citation>
    <scope>NUCLEOTIDE SEQUENCE [LARGE SCALE GENOMIC DNA]</scope>
</reference>
<gene>
    <name evidence="1" type="ORF">EVAR_13196_1</name>
</gene>
<evidence type="ECO:0000313" key="1">
    <source>
        <dbReference type="EMBL" id="GBP16810.1"/>
    </source>
</evidence>
<organism evidence="1 2">
    <name type="scientific">Eumeta variegata</name>
    <name type="common">Bagworm moth</name>
    <name type="synonym">Eumeta japonica</name>
    <dbReference type="NCBI Taxonomy" id="151549"/>
    <lineage>
        <taxon>Eukaryota</taxon>
        <taxon>Metazoa</taxon>
        <taxon>Ecdysozoa</taxon>
        <taxon>Arthropoda</taxon>
        <taxon>Hexapoda</taxon>
        <taxon>Insecta</taxon>
        <taxon>Pterygota</taxon>
        <taxon>Neoptera</taxon>
        <taxon>Endopterygota</taxon>
        <taxon>Lepidoptera</taxon>
        <taxon>Glossata</taxon>
        <taxon>Ditrysia</taxon>
        <taxon>Tineoidea</taxon>
        <taxon>Psychidae</taxon>
        <taxon>Oiketicinae</taxon>
        <taxon>Eumeta</taxon>
    </lineage>
</organism>
<name>A0A4C1TS35_EUMVA</name>
<dbReference type="EMBL" id="BGZK01000082">
    <property type="protein sequence ID" value="GBP16810.1"/>
    <property type="molecule type" value="Genomic_DNA"/>
</dbReference>
<protein>
    <submittedName>
        <fullName evidence="1">Uncharacterized protein</fullName>
    </submittedName>
</protein>
<comment type="caution">
    <text evidence="1">The sequence shown here is derived from an EMBL/GenBank/DDBJ whole genome shotgun (WGS) entry which is preliminary data.</text>
</comment>
<dbReference type="Proteomes" id="UP000299102">
    <property type="component" value="Unassembled WGS sequence"/>
</dbReference>
<evidence type="ECO:0000313" key="2">
    <source>
        <dbReference type="Proteomes" id="UP000299102"/>
    </source>
</evidence>
<keyword evidence="2" id="KW-1185">Reference proteome</keyword>
<dbReference type="OrthoDB" id="8240057at2759"/>
<sequence length="100" mass="11582">MHACVCVCVRERDSYRIKEFVTFTVNYRTQSREKSRYFERSSENQSRGTHKTLHYCRGRERMKASEEINDGANTLAAGQTEAMRMDDISASISMLDCTDI</sequence>